<dbReference type="InterPro" id="IPR041496">
    <property type="entry name" value="YitH/HolE_GNAT"/>
</dbReference>
<dbReference type="InterPro" id="IPR000182">
    <property type="entry name" value="GNAT_dom"/>
</dbReference>
<evidence type="ECO:0000313" key="3">
    <source>
        <dbReference type="Proteomes" id="UP000187891"/>
    </source>
</evidence>
<organism evidence="2 3">
    <name type="scientific">Agrobacterium rosae</name>
    <dbReference type="NCBI Taxonomy" id="1972867"/>
    <lineage>
        <taxon>Bacteria</taxon>
        <taxon>Pseudomonadati</taxon>
        <taxon>Pseudomonadota</taxon>
        <taxon>Alphaproteobacteria</taxon>
        <taxon>Hyphomicrobiales</taxon>
        <taxon>Rhizobiaceae</taxon>
        <taxon>Rhizobium/Agrobacterium group</taxon>
        <taxon>Agrobacterium</taxon>
    </lineage>
</organism>
<dbReference type="RefSeq" id="WP_077122139.1">
    <property type="nucleotide sequence ID" value="NZ_FMUE01000012.1"/>
</dbReference>
<proteinExistence type="predicted"/>
<dbReference type="Pfam" id="PF00583">
    <property type="entry name" value="Acetyltransf_1"/>
    <property type="match status" value="1"/>
</dbReference>
<dbReference type="STRING" id="1907666.DSM25559_4052"/>
<evidence type="ECO:0000313" key="2">
    <source>
        <dbReference type="EMBL" id="SCX32979.1"/>
    </source>
</evidence>
<dbReference type="GO" id="GO:0016747">
    <property type="term" value="F:acyltransferase activity, transferring groups other than amino-acyl groups"/>
    <property type="evidence" value="ECO:0007669"/>
    <property type="project" value="InterPro"/>
</dbReference>
<dbReference type="EMBL" id="FMUE01000012">
    <property type="protein sequence ID" value="SCX32979.1"/>
    <property type="molecule type" value="Genomic_DNA"/>
</dbReference>
<protein>
    <recommendedName>
        <fullName evidence="1">N-acetyltransferase domain-containing protein</fullName>
    </recommendedName>
</protein>
<dbReference type="PANTHER" id="PTHR47237:SF2">
    <property type="entry name" value="BLL4206 PROTEIN"/>
    <property type="match status" value="1"/>
</dbReference>
<dbReference type="InterPro" id="IPR052729">
    <property type="entry name" value="Acyl/Acetyltrans_Enzymes"/>
</dbReference>
<dbReference type="Proteomes" id="UP000187891">
    <property type="component" value="Unassembled WGS sequence"/>
</dbReference>
<gene>
    <name evidence="2" type="ORF">DSM25559_4052</name>
</gene>
<reference evidence="3" key="1">
    <citation type="submission" date="2016-10" db="EMBL/GenBank/DDBJ databases">
        <authorList>
            <person name="Wibberg D."/>
        </authorList>
    </citation>
    <scope>NUCLEOTIDE SEQUENCE [LARGE SCALE GENOMIC DNA]</scope>
</reference>
<sequence>MQERSWRTEPVQGGAVDHHDTIQLEAFELTLEDIAGADIEKLHALSVGVGWPHRPKDWQMLLENGNGVVAVDSIGRLAGSAMWFDFGQSFSTIGMVITPPRLQARGAGSWMMLHVMQQAGKRQFGLNATRAAKRLYQSMGFTIEKTVFQCQGEATPVAAPQLPGGTTLRALTSGDVDAILTLDERAFGARRKTLFKSLLPVSKGVVLMREQRIEAFSLCRRFGRGALIGPVVAFNEADAIAVTHPHVMDHAGQFLRLDTREESGAFPQYLARSGIAVFDTVTTMSLGGSWMRESGDQQGLQPKTWALASQAFG</sequence>
<dbReference type="InterPro" id="IPR016181">
    <property type="entry name" value="Acyl_CoA_acyltransferase"/>
</dbReference>
<dbReference type="AlphaFoldDB" id="A0A1R3TZE5"/>
<dbReference type="PANTHER" id="PTHR47237">
    <property type="entry name" value="SLL0310 PROTEIN"/>
    <property type="match status" value="1"/>
</dbReference>
<dbReference type="Pfam" id="PF18014">
    <property type="entry name" value="Acetyltransf_18"/>
    <property type="match status" value="1"/>
</dbReference>
<accession>A0A1R3TZE5</accession>
<dbReference type="PROSITE" id="PS51186">
    <property type="entry name" value="GNAT"/>
    <property type="match status" value="1"/>
</dbReference>
<feature type="domain" description="N-acetyltransferase" evidence="1">
    <location>
        <begin position="29"/>
        <end position="162"/>
    </location>
</feature>
<dbReference type="Gene3D" id="3.40.630.90">
    <property type="match status" value="1"/>
</dbReference>
<dbReference type="SUPFAM" id="SSF55729">
    <property type="entry name" value="Acyl-CoA N-acyltransferases (Nat)"/>
    <property type="match status" value="1"/>
</dbReference>
<dbReference type="Gene3D" id="3.40.630.30">
    <property type="match status" value="1"/>
</dbReference>
<evidence type="ECO:0000259" key="1">
    <source>
        <dbReference type="PROSITE" id="PS51186"/>
    </source>
</evidence>
<name>A0A1R3TZE5_9HYPH</name>